<dbReference type="GO" id="GO:0071944">
    <property type="term" value="C:cell periphery"/>
    <property type="evidence" value="ECO:0007669"/>
    <property type="project" value="UniProtKB-ARBA"/>
</dbReference>
<evidence type="ECO:0008006" key="10">
    <source>
        <dbReference type="Google" id="ProtNLM"/>
    </source>
</evidence>
<feature type="compositionally biased region" description="Low complexity" evidence="5">
    <location>
        <begin position="142"/>
        <end position="153"/>
    </location>
</feature>
<feature type="signal peptide" evidence="7">
    <location>
        <begin position="1"/>
        <end position="18"/>
    </location>
</feature>
<evidence type="ECO:0000256" key="4">
    <source>
        <dbReference type="ARBA" id="ARBA00023136"/>
    </source>
</evidence>
<keyword evidence="2 6" id="KW-0812">Transmembrane</keyword>
<gene>
    <name evidence="8" type="ORF">K505DRAFT_371903</name>
</gene>
<keyword evidence="4 6" id="KW-0472">Membrane</keyword>
<feature type="compositionally biased region" description="Low complexity" evidence="5">
    <location>
        <begin position="170"/>
        <end position="184"/>
    </location>
</feature>
<feature type="transmembrane region" description="Helical" evidence="6">
    <location>
        <begin position="201"/>
        <end position="223"/>
    </location>
</feature>
<feature type="region of interest" description="Disordered" evidence="5">
    <location>
        <begin position="116"/>
        <end position="153"/>
    </location>
</feature>
<dbReference type="AlphaFoldDB" id="A0A6A6XRK4"/>
<dbReference type="OrthoDB" id="3689214at2759"/>
<keyword evidence="9" id="KW-1185">Reference proteome</keyword>
<dbReference type="GO" id="GO:0016020">
    <property type="term" value="C:membrane"/>
    <property type="evidence" value="ECO:0007669"/>
    <property type="project" value="UniProtKB-SubCell"/>
</dbReference>
<protein>
    <recommendedName>
        <fullName evidence="10">Mid2 domain-containing protein</fullName>
    </recommendedName>
</protein>
<reference evidence="8" key="1">
    <citation type="journal article" date="2020" name="Stud. Mycol.">
        <title>101 Dothideomycetes genomes: a test case for predicting lifestyles and emergence of pathogens.</title>
        <authorList>
            <person name="Haridas S."/>
            <person name="Albert R."/>
            <person name="Binder M."/>
            <person name="Bloem J."/>
            <person name="Labutti K."/>
            <person name="Salamov A."/>
            <person name="Andreopoulos B."/>
            <person name="Baker S."/>
            <person name="Barry K."/>
            <person name="Bills G."/>
            <person name="Bluhm B."/>
            <person name="Cannon C."/>
            <person name="Castanera R."/>
            <person name="Culley D."/>
            <person name="Daum C."/>
            <person name="Ezra D."/>
            <person name="Gonzalez J."/>
            <person name="Henrissat B."/>
            <person name="Kuo A."/>
            <person name="Liang C."/>
            <person name="Lipzen A."/>
            <person name="Lutzoni F."/>
            <person name="Magnuson J."/>
            <person name="Mondo S."/>
            <person name="Nolan M."/>
            <person name="Ohm R."/>
            <person name="Pangilinan J."/>
            <person name="Park H.-J."/>
            <person name="Ramirez L."/>
            <person name="Alfaro M."/>
            <person name="Sun H."/>
            <person name="Tritt A."/>
            <person name="Yoshinaga Y."/>
            <person name="Zwiers L.-H."/>
            <person name="Turgeon B."/>
            <person name="Goodwin S."/>
            <person name="Spatafora J."/>
            <person name="Crous P."/>
            <person name="Grigoriev I."/>
        </authorList>
    </citation>
    <scope>NUCLEOTIDE SEQUENCE</scope>
    <source>
        <strain evidence="8">CBS 109.77</strain>
    </source>
</reference>
<keyword evidence="3 6" id="KW-1133">Transmembrane helix</keyword>
<evidence type="ECO:0000313" key="8">
    <source>
        <dbReference type="EMBL" id="KAF2798187.1"/>
    </source>
</evidence>
<keyword evidence="7" id="KW-0732">Signal</keyword>
<feature type="chain" id="PRO_5025508554" description="Mid2 domain-containing protein" evidence="7">
    <location>
        <begin position="19"/>
        <end position="292"/>
    </location>
</feature>
<evidence type="ECO:0000256" key="6">
    <source>
        <dbReference type="SAM" id="Phobius"/>
    </source>
</evidence>
<feature type="compositionally biased region" description="Polar residues" evidence="5">
    <location>
        <begin position="280"/>
        <end position="292"/>
    </location>
</feature>
<evidence type="ECO:0000256" key="2">
    <source>
        <dbReference type="ARBA" id="ARBA00022692"/>
    </source>
</evidence>
<sequence>MLVLRSLFSLCLLSIASAQYQFLVPSGSVSDFTESWTVGKVMEISWQKGWHGVGDELSSADLWITWFRSDSYSQLLLEDVTFDSAGSLNWRVNVSNAVVKTDDAFVLRLKPHSDPPLYTSTENESPSRGFRLVTGDETDAPSSSSSSFSSSSATSTSFSTLVSTSSVGASTTSATQSSASPTSTLGTTDGSGKSKSLTGAIVGGVVGGLIFVAMLAAIMFLLLRLAKRNKQEQEGGAKELDGATYYAHKGEMGGMGVVEIHGREKPAELSDGSGTVHELGSQTQDASVRSWK</sequence>
<evidence type="ECO:0000256" key="7">
    <source>
        <dbReference type="SAM" id="SignalP"/>
    </source>
</evidence>
<comment type="subcellular location">
    <subcellularLocation>
        <location evidence="1">Membrane</location>
        <topology evidence="1">Single-pass membrane protein</topology>
    </subcellularLocation>
</comment>
<dbReference type="EMBL" id="MU001789">
    <property type="protein sequence ID" value="KAF2798187.1"/>
    <property type="molecule type" value="Genomic_DNA"/>
</dbReference>
<evidence type="ECO:0000256" key="3">
    <source>
        <dbReference type="ARBA" id="ARBA00022989"/>
    </source>
</evidence>
<feature type="region of interest" description="Disordered" evidence="5">
    <location>
        <begin position="263"/>
        <end position="292"/>
    </location>
</feature>
<dbReference type="InterPro" id="IPR051694">
    <property type="entry name" value="Immunoregulatory_rcpt-like"/>
</dbReference>
<organism evidence="8 9">
    <name type="scientific">Melanomma pulvis-pyrius CBS 109.77</name>
    <dbReference type="NCBI Taxonomy" id="1314802"/>
    <lineage>
        <taxon>Eukaryota</taxon>
        <taxon>Fungi</taxon>
        <taxon>Dikarya</taxon>
        <taxon>Ascomycota</taxon>
        <taxon>Pezizomycotina</taxon>
        <taxon>Dothideomycetes</taxon>
        <taxon>Pleosporomycetidae</taxon>
        <taxon>Pleosporales</taxon>
        <taxon>Melanommataceae</taxon>
        <taxon>Melanomma</taxon>
    </lineage>
</organism>
<name>A0A6A6XRK4_9PLEO</name>
<dbReference type="PANTHER" id="PTHR15549">
    <property type="entry name" value="PAIRED IMMUNOGLOBULIN-LIKE TYPE 2 RECEPTOR"/>
    <property type="match status" value="1"/>
</dbReference>
<evidence type="ECO:0000256" key="1">
    <source>
        <dbReference type="ARBA" id="ARBA00004167"/>
    </source>
</evidence>
<accession>A0A6A6XRK4</accession>
<dbReference type="Proteomes" id="UP000799757">
    <property type="component" value="Unassembled WGS sequence"/>
</dbReference>
<evidence type="ECO:0000256" key="5">
    <source>
        <dbReference type="SAM" id="MobiDB-lite"/>
    </source>
</evidence>
<feature type="region of interest" description="Disordered" evidence="5">
    <location>
        <begin position="170"/>
        <end position="193"/>
    </location>
</feature>
<proteinExistence type="predicted"/>
<evidence type="ECO:0000313" key="9">
    <source>
        <dbReference type="Proteomes" id="UP000799757"/>
    </source>
</evidence>